<evidence type="ECO:0000256" key="1">
    <source>
        <dbReference type="SAM" id="MobiDB-lite"/>
    </source>
</evidence>
<accession>A0A5C3EU49</accession>
<feature type="compositionally biased region" description="Basic and acidic residues" evidence="1">
    <location>
        <begin position="1"/>
        <end position="15"/>
    </location>
</feature>
<evidence type="ECO:0000313" key="3">
    <source>
        <dbReference type="Proteomes" id="UP000323386"/>
    </source>
</evidence>
<organism evidence="2 3">
    <name type="scientific">Pseudozyma flocculosa</name>
    <dbReference type="NCBI Taxonomy" id="84751"/>
    <lineage>
        <taxon>Eukaryota</taxon>
        <taxon>Fungi</taxon>
        <taxon>Dikarya</taxon>
        <taxon>Basidiomycota</taxon>
        <taxon>Ustilaginomycotina</taxon>
        <taxon>Ustilaginomycetes</taxon>
        <taxon>Ustilaginales</taxon>
        <taxon>Ustilaginaceae</taxon>
        <taxon>Pseudozyma</taxon>
    </lineage>
</organism>
<name>A0A5C3EU49_9BASI</name>
<keyword evidence="3" id="KW-1185">Reference proteome</keyword>
<feature type="compositionally biased region" description="Polar residues" evidence="1">
    <location>
        <begin position="19"/>
        <end position="29"/>
    </location>
</feature>
<protein>
    <submittedName>
        <fullName evidence="2">Uncharacterized protein</fullName>
    </submittedName>
</protein>
<reference evidence="2 3" key="1">
    <citation type="submission" date="2018-03" db="EMBL/GenBank/DDBJ databases">
        <authorList>
            <person name="Guldener U."/>
        </authorList>
    </citation>
    <scope>NUCLEOTIDE SEQUENCE [LARGE SCALE GENOMIC DNA]</scope>
    <source>
        <strain evidence="2 3">DAOM196992</strain>
    </source>
</reference>
<feature type="region of interest" description="Disordered" evidence="1">
    <location>
        <begin position="1"/>
        <end position="31"/>
    </location>
</feature>
<feature type="region of interest" description="Disordered" evidence="1">
    <location>
        <begin position="186"/>
        <end position="225"/>
    </location>
</feature>
<gene>
    <name evidence="2" type="ORF">PSFLO_00080</name>
</gene>
<dbReference type="EMBL" id="OOIP01000001">
    <property type="protein sequence ID" value="SPO34609.1"/>
    <property type="molecule type" value="Genomic_DNA"/>
</dbReference>
<dbReference type="AlphaFoldDB" id="A0A5C3EU49"/>
<evidence type="ECO:0000313" key="2">
    <source>
        <dbReference type="EMBL" id="SPO34609.1"/>
    </source>
</evidence>
<dbReference type="Proteomes" id="UP000323386">
    <property type="component" value="Unassembled WGS sequence"/>
</dbReference>
<proteinExistence type="predicted"/>
<feature type="compositionally biased region" description="Basic residues" evidence="1">
    <location>
        <begin position="212"/>
        <end position="221"/>
    </location>
</feature>
<sequence length="340" mass="37189">MIIHWRPEEKDRGEPARSGGNSISTSAQPRASIGGCQLLEREHGSWEATTRATIDPTRNRSLPGRISARPGCLSPFIAPGRVRRWAGLSRLLDGSAFGLSPGCPSAAVFKVRFRQAGQQASNRGAPVKAGCEQVEPDRSRVRALLGSWDAEPRLQLACGPGMSRCAHIDRRKAWPVKTYGPAAVGKPRDPACCDSPSTLRLPLGDDGDRLSSRAKRRRRRSEHQGLTAGIKESVLIQPRGDWSRHVRCGPSCQAKPRQGLEAGTEPTDTTVWAKTLSPLGLSAWPALGWMDPFVCLLVIRRRTSVRCRWQDARLVNAVEVRVRLASVDVRLAQSPRDGQA</sequence>